<gene>
    <name evidence="8" type="ORF">HaLaN_20070</name>
</gene>
<accession>A0A699ZV28</accession>
<dbReference type="PANTHER" id="PTHR12270:SF52">
    <property type="entry name" value="GLYCOSYLTRANSFERASE-LIKE PROTEIN GNT13-RELATED"/>
    <property type="match status" value="1"/>
</dbReference>
<dbReference type="GO" id="GO:0035269">
    <property type="term" value="P:protein O-linked glycosylation via mannose"/>
    <property type="evidence" value="ECO:0007669"/>
    <property type="project" value="TreeGrafter"/>
</dbReference>
<keyword evidence="2" id="KW-0812">Transmembrane</keyword>
<keyword evidence="4" id="KW-1133">Transmembrane helix</keyword>
<keyword evidence="5" id="KW-0472">Membrane</keyword>
<evidence type="ECO:0000256" key="1">
    <source>
        <dbReference type="ARBA" id="ARBA00004606"/>
    </source>
</evidence>
<feature type="region of interest" description="Disordered" evidence="7">
    <location>
        <begin position="105"/>
        <end position="128"/>
    </location>
</feature>
<evidence type="ECO:0000313" key="9">
    <source>
        <dbReference type="Proteomes" id="UP000485058"/>
    </source>
</evidence>
<dbReference type="Pfam" id="PF13896">
    <property type="entry name" value="Glyco_transf_49"/>
    <property type="match status" value="1"/>
</dbReference>
<organism evidence="8 9">
    <name type="scientific">Haematococcus lacustris</name>
    <name type="common">Green alga</name>
    <name type="synonym">Haematococcus pluvialis</name>
    <dbReference type="NCBI Taxonomy" id="44745"/>
    <lineage>
        <taxon>Eukaryota</taxon>
        <taxon>Viridiplantae</taxon>
        <taxon>Chlorophyta</taxon>
        <taxon>core chlorophytes</taxon>
        <taxon>Chlorophyceae</taxon>
        <taxon>CS clade</taxon>
        <taxon>Chlamydomonadales</taxon>
        <taxon>Haematococcaceae</taxon>
        <taxon>Haematococcus</taxon>
    </lineage>
</organism>
<evidence type="ECO:0000256" key="6">
    <source>
        <dbReference type="ARBA" id="ARBA00023180"/>
    </source>
</evidence>
<dbReference type="Proteomes" id="UP000485058">
    <property type="component" value="Unassembled WGS sequence"/>
</dbReference>
<evidence type="ECO:0000256" key="2">
    <source>
        <dbReference type="ARBA" id="ARBA00022692"/>
    </source>
</evidence>
<dbReference type="GO" id="GO:0015020">
    <property type="term" value="F:glucuronosyltransferase activity"/>
    <property type="evidence" value="ECO:0007669"/>
    <property type="project" value="TreeGrafter"/>
</dbReference>
<protein>
    <submittedName>
        <fullName evidence="8">Uncharacterized protein</fullName>
    </submittedName>
</protein>
<sequence>MEDKQAPYAPISEPWYIGHGALLPWYDVRFKGFGFNKQMQVAYAAGNVGMRLMVLADAWLIHLPHQTTIAARLFGQGGQFNSFVQGSSAQGMSMEEARAHREALLQAAAQAASQHSSPGTAALADERL</sequence>
<comment type="subcellular location">
    <subcellularLocation>
        <location evidence="1">Membrane</location>
        <topology evidence="1">Single-pass type II membrane protein</topology>
    </subcellularLocation>
</comment>
<comment type="caution">
    <text evidence="8">The sequence shown here is derived from an EMBL/GenBank/DDBJ whole genome shotgun (WGS) entry which is preliminary data.</text>
</comment>
<keyword evidence="6" id="KW-0325">Glycoprotein</keyword>
<evidence type="ECO:0000256" key="3">
    <source>
        <dbReference type="ARBA" id="ARBA00022968"/>
    </source>
</evidence>
<proteinExistence type="predicted"/>
<evidence type="ECO:0000313" key="8">
    <source>
        <dbReference type="EMBL" id="GFH22586.1"/>
    </source>
</evidence>
<dbReference type="PANTHER" id="PTHR12270">
    <property type="entry name" value="GLYCOSYLTRANSFERASE-RELATED"/>
    <property type="match status" value="1"/>
</dbReference>
<dbReference type="EMBL" id="BLLF01002073">
    <property type="protein sequence ID" value="GFH22586.1"/>
    <property type="molecule type" value="Genomic_DNA"/>
</dbReference>
<name>A0A699ZV28_HAELA</name>
<feature type="compositionally biased region" description="Low complexity" evidence="7">
    <location>
        <begin position="105"/>
        <end position="117"/>
    </location>
</feature>
<keyword evidence="3" id="KW-0735">Signal-anchor</keyword>
<dbReference type="AlphaFoldDB" id="A0A699ZV28"/>
<evidence type="ECO:0000256" key="4">
    <source>
        <dbReference type="ARBA" id="ARBA00022989"/>
    </source>
</evidence>
<evidence type="ECO:0000256" key="7">
    <source>
        <dbReference type="SAM" id="MobiDB-lite"/>
    </source>
</evidence>
<reference evidence="8 9" key="1">
    <citation type="submission" date="2020-02" db="EMBL/GenBank/DDBJ databases">
        <title>Draft genome sequence of Haematococcus lacustris strain NIES-144.</title>
        <authorList>
            <person name="Morimoto D."/>
            <person name="Nakagawa S."/>
            <person name="Yoshida T."/>
            <person name="Sawayama S."/>
        </authorList>
    </citation>
    <scope>NUCLEOTIDE SEQUENCE [LARGE SCALE GENOMIC DNA]</scope>
    <source>
        <strain evidence="8 9">NIES-144</strain>
    </source>
</reference>
<dbReference type="GO" id="GO:0042285">
    <property type="term" value="F:xylosyltransferase activity"/>
    <property type="evidence" value="ECO:0007669"/>
    <property type="project" value="TreeGrafter"/>
</dbReference>
<dbReference type="InterPro" id="IPR051292">
    <property type="entry name" value="Xyl/GlcA_transferase"/>
</dbReference>
<dbReference type="GO" id="GO:0016020">
    <property type="term" value="C:membrane"/>
    <property type="evidence" value="ECO:0007669"/>
    <property type="project" value="UniProtKB-SubCell"/>
</dbReference>
<keyword evidence="9" id="KW-1185">Reference proteome</keyword>
<evidence type="ECO:0000256" key="5">
    <source>
        <dbReference type="ARBA" id="ARBA00023136"/>
    </source>
</evidence>